<protein>
    <submittedName>
        <fullName evidence="2">Uncharacterized protein</fullName>
    </submittedName>
</protein>
<keyword evidence="3" id="KW-1185">Reference proteome</keyword>
<dbReference type="EMBL" id="JBELQE010000043">
    <property type="protein sequence ID" value="MER2249633.1"/>
    <property type="molecule type" value="Genomic_DNA"/>
</dbReference>
<reference evidence="2 3" key="1">
    <citation type="submission" date="2024-06" db="EMBL/GenBank/DDBJ databases">
        <authorList>
            <person name="Campbell A.G."/>
        </authorList>
    </citation>
    <scope>NUCLEOTIDE SEQUENCE [LARGE SCALE GENOMIC DNA]</scope>
    <source>
        <strain evidence="2 3">EM12</strain>
    </source>
</reference>
<gene>
    <name evidence="2" type="ORF">ABS772_06850</name>
</gene>
<proteinExistence type="predicted"/>
<accession>A0ABV1QJR4</accession>
<evidence type="ECO:0000256" key="1">
    <source>
        <dbReference type="SAM" id="MobiDB-lite"/>
    </source>
</evidence>
<dbReference type="RefSeq" id="WP_350393198.1">
    <property type="nucleotide sequence ID" value="NZ_JBELQE010000043.1"/>
</dbReference>
<name>A0ABV1QJR4_9HYPH</name>
<feature type="region of interest" description="Disordered" evidence="1">
    <location>
        <begin position="1"/>
        <end position="22"/>
    </location>
</feature>
<evidence type="ECO:0000313" key="3">
    <source>
        <dbReference type="Proteomes" id="UP001480955"/>
    </source>
</evidence>
<evidence type="ECO:0000313" key="2">
    <source>
        <dbReference type="EMBL" id="MER2249633.1"/>
    </source>
</evidence>
<dbReference type="Proteomes" id="UP001480955">
    <property type="component" value="Unassembled WGS sequence"/>
</dbReference>
<feature type="compositionally biased region" description="Basic and acidic residues" evidence="1">
    <location>
        <begin position="1"/>
        <end position="11"/>
    </location>
</feature>
<organism evidence="2 3">
    <name type="scientific">Methylorubrum podarium</name>
    <dbReference type="NCBI Taxonomy" id="200476"/>
    <lineage>
        <taxon>Bacteria</taxon>
        <taxon>Pseudomonadati</taxon>
        <taxon>Pseudomonadota</taxon>
        <taxon>Alphaproteobacteria</taxon>
        <taxon>Hyphomicrobiales</taxon>
        <taxon>Methylobacteriaceae</taxon>
        <taxon>Methylorubrum</taxon>
    </lineage>
</organism>
<comment type="caution">
    <text evidence="2">The sequence shown here is derived from an EMBL/GenBank/DDBJ whole genome shotgun (WGS) entry which is preliminary data.</text>
</comment>
<sequence length="82" mass="9069">MHAVAERRTTPHNEPPARANTPRTEAEFIAQAYRDAHRGDHRAALLAAITDALTDLAAAERRTEAVRREVSRGFVRGRIGTP</sequence>